<dbReference type="InterPro" id="IPR009003">
    <property type="entry name" value="Peptidase_S1_PA"/>
</dbReference>
<organism evidence="1 2">
    <name type="scientific">Primorskyibacter sedentarius</name>
    <dbReference type="NCBI Taxonomy" id="745311"/>
    <lineage>
        <taxon>Bacteria</taxon>
        <taxon>Pseudomonadati</taxon>
        <taxon>Pseudomonadota</taxon>
        <taxon>Alphaproteobacteria</taxon>
        <taxon>Rhodobacterales</taxon>
        <taxon>Roseobacteraceae</taxon>
        <taxon>Primorskyibacter</taxon>
    </lineage>
</organism>
<evidence type="ECO:0000313" key="1">
    <source>
        <dbReference type="EMBL" id="TCS47370.1"/>
    </source>
</evidence>
<sequence>MKRERVLTLSGWIGATISSSSSETVSETNAASALEIERTKVQGNLDLELTKQTAAENLARLEFETSLILGAIEDSSREEAIRNLRFFLAAGFISDPGGKIASLQDDQLPSKAGPSPDDILKAFEATVQIQFLAPSKDNGYCTAVAVDPEHLLTAGFCDSNRVGTQAPSFAQYSDEGGLHNLSLVTMAANGGLALLKLDSGAKFSTSIYWKLVREPVLGEPIYMATWVPGTESRSLRTCTVIELSPEEQSFSHDCTTGAGSAGSLMISAIDDAPLGIHNGVSFDPATGNADKAFAAQLTSISAEISSLIDVDAD</sequence>
<gene>
    <name evidence="1" type="ORF">EDD52_1622</name>
</gene>
<name>A0A4R3IH07_9RHOB</name>
<dbReference type="RefSeq" id="WP_132248998.1">
    <property type="nucleotide sequence ID" value="NZ_SLZU01000062.1"/>
</dbReference>
<accession>A0A4R3IH07</accession>
<dbReference type="OrthoDB" id="8448378at2"/>
<keyword evidence="2" id="KW-1185">Reference proteome</keyword>
<proteinExistence type="predicted"/>
<evidence type="ECO:0000313" key="2">
    <source>
        <dbReference type="Proteomes" id="UP000295696"/>
    </source>
</evidence>
<reference evidence="1 2" key="1">
    <citation type="submission" date="2019-03" db="EMBL/GenBank/DDBJ databases">
        <title>Genomic Encyclopedia of Type Strains, Phase IV (KMG-IV): sequencing the most valuable type-strain genomes for metagenomic binning, comparative biology and taxonomic classification.</title>
        <authorList>
            <person name="Goeker M."/>
        </authorList>
    </citation>
    <scope>NUCLEOTIDE SEQUENCE [LARGE SCALE GENOMIC DNA]</scope>
    <source>
        <strain evidence="1 2">DSM 104836</strain>
    </source>
</reference>
<evidence type="ECO:0008006" key="3">
    <source>
        <dbReference type="Google" id="ProtNLM"/>
    </source>
</evidence>
<dbReference type="AlphaFoldDB" id="A0A4R3IH07"/>
<protein>
    <recommendedName>
        <fullName evidence="3">Trypsin-like peptidase</fullName>
    </recommendedName>
</protein>
<dbReference type="SUPFAM" id="SSF50494">
    <property type="entry name" value="Trypsin-like serine proteases"/>
    <property type="match status" value="1"/>
</dbReference>
<comment type="caution">
    <text evidence="1">The sequence shown here is derived from an EMBL/GenBank/DDBJ whole genome shotgun (WGS) entry which is preliminary data.</text>
</comment>
<dbReference type="EMBL" id="SLZU01000062">
    <property type="protein sequence ID" value="TCS47370.1"/>
    <property type="molecule type" value="Genomic_DNA"/>
</dbReference>
<dbReference type="Proteomes" id="UP000295696">
    <property type="component" value="Unassembled WGS sequence"/>
</dbReference>